<sequence>MTNPMADFDRLVQSWQDIPGWFNWRDGQEEAAAHFGDGDRFVEVGCYLGRSICSLADVVAGRGLEVDIVGVDTALGSGPEGRRNTNAHSHAVQHGGGTMAGLLHRNVLACGFADHVQLIISDSVRASRLFPDQSVAWVHLDARHDYASVCEDIDAWLPKVRRGGWLTGDDYDQWQWPGVVRAVGDRLEGATPWCTSQWRWIKSF</sequence>
<dbReference type="AlphaFoldDB" id="A0A6N4VF19"/>
<dbReference type="SUPFAM" id="SSF53335">
    <property type="entry name" value="S-adenosyl-L-methionine-dependent methyltransferases"/>
    <property type="match status" value="1"/>
</dbReference>
<evidence type="ECO:0000313" key="2">
    <source>
        <dbReference type="Proteomes" id="UP000466785"/>
    </source>
</evidence>
<protein>
    <recommendedName>
        <fullName evidence="3">Methyltransferase</fullName>
    </recommendedName>
</protein>
<dbReference type="Gene3D" id="3.40.50.150">
    <property type="entry name" value="Vaccinia Virus protein VP39"/>
    <property type="match status" value="1"/>
</dbReference>
<evidence type="ECO:0008006" key="3">
    <source>
        <dbReference type="Google" id="ProtNLM"/>
    </source>
</evidence>
<dbReference type="Proteomes" id="UP000466785">
    <property type="component" value="Chromosome"/>
</dbReference>
<gene>
    <name evidence="1" type="ORF">MPOR_42170</name>
</gene>
<keyword evidence="2" id="KW-1185">Reference proteome</keyword>
<dbReference type="KEGG" id="mpof:MPOR_42170"/>
<dbReference type="Pfam" id="PF13578">
    <property type="entry name" value="Methyltransf_24"/>
    <property type="match status" value="1"/>
</dbReference>
<proteinExistence type="predicted"/>
<dbReference type="RefSeq" id="WP_235682279.1">
    <property type="nucleotide sequence ID" value="NZ_AP022570.1"/>
</dbReference>
<accession>A0A6N4VF19</accession>
<name>A0A6N4VF19_9MYCO</name>
<dbReference type="EMBL" id="AP022570">
    <property type="protein sequence ID" value="BBX53191.1"/>
    <property type="molecule type" value="Genomic_DNA"/>
</dbReference>
<dbReference type="InterPro" id="IPR029063">
    <property type="entry name" value="SAM-dependent_MTases_sf"/>
</dbReference>
<reference evidence="1 2" key="1">
    <citation type="journal article" date="2019" name="Emerg. Microbes Infect.">
        <title>Comprehensive subspecies identification of 175 nontuberculous mycobacteria species based on 7547 genomic profiles.</title>
        <authorList>
            <person name="Matsumoto Y."/>
            <person name="Kinjo T."/>
            <person name="Motooka D."/>
            <person name="Nabeya D."/>
            <person name="Jung N."/>
            <person name="Uechi K."/>
            <person name="Horii T."/>
            <person name="Iida T."/>
            <person name="Fujita J."/>
            <person name="Nakamura S."/>
        </authorList>
    </citation>
    <scope>NUCLEOTIDE SEQUENCE [LARGE SCALE GENOMIC DNA]</scope>
    <source>
        <strain evidence="1 2">JCM 12603</strain>
    </source>
</reference>
<evidence type="ECO:0000313" key="1">
    <source>
        <dbReference type="EMBL" id="BBX53191.1"/>
    </source>
</evidence>
<organism evidence="1 2">
    <name type="scientific">Mycolicibacterium poriferae</name>
    <dbReference type="NCBI Taxonomy" id="39694"/>
    <lineage>
        <taxon>Bacteria</taxon>
        <taxon>Bacillati</taxon>
        <taxon>Actinomycetota</taxon>
        <taxon>Actinomycetes</taxon>
        <taxon>Mycobacteriales</taxon>
        <taxon>Mycobacteriaceae</taxon>
        <taxon>Mycolicibacterium</taxon>
    </lineage>
</organism>